<feature type="repeat" description="ARM" evidence="2">
    <location>
        <begin position="173"/>
        <end position="208"/>
    </location>
</feature>
<keyword evidence="1" id="KW-0677">Repeat</keyword>
<protein>
    <submittedName>
        <fullName evidence="3">Uncharacterized protein</fullName>
    </submittedName>
</protein>
<evidence type="ECO:0000256" key="2">
    <source>
        <dbReference type="PROSITE-ProRule" id="PRU00259"/>
    </source>
</evidence>
<keyword evidence="4" id="KW-1185">Reference proteome</keyword>
<dbReference type="SUPFAM" id="SSF48371">
    <property type="entry name" value="ARM repeat"/>
    <property type="match status" value="1"/>
</dbReference>
<evidence type="ECO:0000313" key="3">
    <source>
        <dbReference type="EnsemblPlants" id="QL02p074384:mrna"/>
    </source>
</evidence>
<dbReference type="FunCoup" id="A0A7N2KYK8">
    <property type="interactions" value="47"/>
</dbReference>
<evidence type="ECO:0000256" key="1">
    <source>
        <dbReference type="ARBA" id="ARBA00022737"/>
    </source>
</evidence>
<dbReference type="SMART" id="SM00185">
    <property type="entry name" value="ARM"/>
    <property type="match status" value="5"/>
</dbReference>
<dbReference type="RefSeq" id="XP_030946540.1">
    <property type="nucleotide sequence ID" value="XM_031090680.1"/>
</dbReference>
<dbReference type="Gramene" id="QL02p074384:mrna">
    <property type="protein sequence ID" value="QL02p074384:mrna"/>
    <property type="gene ID" value="QL02p074384"/>
</dbReference>
<organism evidence="3 4">
    <name type="scientific">Quercus lobata</name>
    <name type="common">Valley oak</name>
    <dbReference type="NCBI Taxonomy" id="97700"/>
    <lineage>
        <taxon>Eukaryota</taxon>
        <taxon>Viridiplantae</taxon>
        <taxon>Streptophyta</taxon>
        <taxon>Embryophyta</taxon>
        <taxon>Tracheophyta</taxon>
        <taxon>Spermatophyta</taxon>
        <taxon>Magnoliopsida</taxon>
        <taxon>eudicotyledons</taxon>
        <taxon>Gunneridae</taxon>
        <taxon>Pentapetalae</taxon>
        <taxon>rosids</taxon>
        <taxon>fabids</taxon>
        <taxon>Fagales</taxon>
        <taxon>Fagaceae</taxon>
        <taxon>Quercus</taxon>
    </lineage>
</organism>
<dbReference type="InterPro" id="IPR016024">
    <property type="entry name" value="ARM-type_fold"/>
</dbReference>
<dbReference type="Pfam" id="PF00514">
    <property type="entry name" value="Arm"/>
    <property type="match status" value="1"/>
</dbReference>
<dbReference type="InParanoid" id="A0A7N2KYK8"/>
<reference evidence="3" key="2">
    <citation type="submission" date="2021-01" db="UniProtKB">
        <authorList>
            <consortium name="EnsemblPlants"/>
        </authorList>
    </citation>
    <scope>IDENTIFICATION</scope>
</reference>
<sequence>MEEMVVGNLFNGERDAQIQAARELSKLSSKQRHKLAERGVMSPLIVMLHSQDYEAIEAALFALLSLAFGSERNKIRIVKSGAIPVLLNLLQCQNEALIELTLAAMLILSSCTANKLKIASSGTIQHLVEFLNGDYSGDNSMNSISMQAKLDSIATLHNLSTCQQIIPSIASSGLLYSLLQLIHNSEKSSELVEKTIGLLENIVSFSENALCETASADGVIHALVETIEDGSPQCKEHAVGILLLICQSSRERYRGLILREGVMPGLLQLSVDGTRRAKNVSRELLLLLRDCSRYGSRNKQSKHELVEQIMQEIDAGDNIEGSTLRLVEEMIAKLST</sequence>
<dbReference type="PANTHER" id="PTHR46700:SF1">
    <property type="entry name" value="ARM REPEAT SUPERFAMILY PROTEIN"/>
    <property type="match status" value="1"/>
</dbReference>
<dbReference type="GeneID" id="115971013"/>
<dbReference type="FunFam" id="1.25.10.10:FF:000593">
    <property type="entry name" value="U-box domain-containing protein 4"/>
    <property type="match status" value="1"/>
</dbReference>
<evidence type="ECO:0000313" key="4">
    <source>
        <dbReference type="Proteomes" id="UP000594261"/>
    </source>
</evidence>
<dbReference type="Proteomes" id="UP000594261">
    <property type="component" value="Chromosome 2"/>
</dbReference>
<dbReference type="AlphaFoldDB" id="A0A7N2KYK8"/>
<dbReference type="OMA" id="AQCKEHA"/>
<reference evidence="4" key="1">
    <citation type="journal article" date="2016" name="G3 (Bethesda)">
        <title>First Draft Assembly and Annotation of the Genome of a California Endemic Oak Quercus lobata Nee (Fagaceae).</title>
        <authorList>
            <person name="Sork V.L."/>
            <person name="Fitz-Gibbon S.T."/>
            <person name="Puiu D."/>
            <person name="Crepeau M."/>
            <person name="Gugger P.F."/>
            <person name="Sherman R."/>
            <person name="Stevens K."/>
            <person name="Langley C.H."/>
            <person name="Pellegrini M."/>
            <person name="Salzberg S.L."/>
        </authorList>
    </citation>
    <scope>NUCLEOTIDE SEQUENCE [LARGE SCALE GENOMIC DNA]</scope>
    <source>
        <strain evidence="4">cv. SW786</strain>
    </source>
</reference>
<dbReference type="KEGG" id="qlo:115971013"/>
<dbReference type="InterPro" id="IPR000225">
    <property type="entry name" value="Armadillo"/>
</dbReference>
<dbReference type="OrthoDB" id="3245100at2759"/>
<dbReference type="EnsemblPlants" id="QL02p074384:mrna">
    <property type="protein sequence ID" value="QL02p074384:mrna"/>
    <property type="gene ID" value="QL02p074384"/>
</dbReference>
<dbReference type="Gene3D" id="1.25.10.10">
    <property type="entry name" value="Leucine-rich Repeat Variant"/>
    <property type="match status" value="1"/>
</dbReference>
<gene>
    <name evidence="3" type="primary">LOC115971013</name>
</gene>
<dbReference type="PANTHER" id="PTHR46700">
    <property type="entry name" value="ARM REPEAT SUPERFAMILY PROTEIN"/>
    <property type="match status" value="1"/>
</dbReference>
<accession>A0A7N2KYK8</accession>
<dbReference type="FunFam" id="1.25.10.10:FF:000952">
    <property type="entry name" value="U-box domain-containing protein 4"/>
    <property type="match status" value="1"/>
</dbReference>
<dbReference type="InterPro" id="IPR011989">
    <property type="entry name" value="ARM-like"/>
</dbReference>
<name>A0A7N2KYK8_QUELO</name>
<proteinExistence type="predicted"/>
<dbReference type="PROSITE" id="PS50176">
    <property type="entry name" value="ARM_REPEAT"/>
    <property type="match status" value="1"/>
</dbReference>